<accession>A0A967C6R2</accession>
<evidence type="ECO:0000313" key="2">
    <source>
        <dbReference type="Proteomes" id="UP000761264"/>
    </source>
</evidence>
<protein>
    <submittedName>
        <fullName evidence="1">Uncharacterized protein</fullName>
    </submittedName>
</protein>
<reference evidence="1" key="1">
    <citation type="submission" date="2020-03" db="EMBL/GenBank/DDBJ databases">
        <title>Genome of Pelagibius litoralis DSM 21314T.</title>
        <authorList>
            <person name="Wang G."/>
        </authorList>
    </citation>
    <scope>NUCLEOTIDE SEQUENCE</scope>
    <source>
        <strain evidence="1">DSM 21314</strain>
    </source>
</reference>
<dbReference type="AlphaFoldDB" id="A0A967C6R2"/>
<comment type="caution">
    <text evidence="1">The sequence shown here is derived from an EMBL/GenBank/DDBJ whole genome shotgun (WGS) entry which is preliminary data.</text>
</comment>
<keyword evidence="2" id="KW-1185">Reference proteome</keyword>
<gene>
    <name evidence="1" type="ORF">HBA54_03265</name>
</gene>
<proteinExistence type="predicted"/>
<sequence length="107" mass="12748">MAAILQFPKPGVEFDIDVAPFGWCTFCRRPDTRYVNVGKIHFGFCQRHEIYWLIGEDIFKTWEDQDETHWEFNRRILQGYSFVGSFRVVGVPAMMEKAFQEPERSHR</sequence>
<organism evidence="1 2">
    <name type="scientific">Pelagibius litoralis</name>
    <dbReference type="NCBI Taxonomy" id="374515"/>
    <lineage>
        <taxon>Bacteria</taxon>
        <taxon>Pseudomonadati</taxon>
        <taxon>Pseudomonadota</taxon>
        <taxon>Alphaproteobacteria</taxon>
        <taxon>Rhodospirillales</taxon>
        <taxon>Rhodovibrionaceae</taxon>
        <taxon>Pelagibius</taxon>
    </lineage>
</organism>
<dbReference type="EMBL" id="JAAQPH010000002">
    <property type="protein sequence ID" value="NIA67602.1"/>
    <property type="molecule type" value="Genomic_DNA"/>
</dbReference>
<dbReference type="RefSeq" id="WP_167221326.1">
    <property type="nucleotide sequence ID" value="NZ_JAAQPH010000002.1"/>
</dbReference>
<evidence type="ECO:0000313" key="1">
    <source>
        <dbReference type="EMBL" id="NIA67602.1"/>
    </source>
</evidence>
<dbReference type="Proteomes" id="UP000761264">
    <property type="component" value="Unassembled WGS sequence"/>
</dbReference>
<name>A0A967C6R2_9PROT</name>